<sequence length="260" mass="28382">MKQGEIFGTWVVSITIWVARGKESRGCRVLLPLSILLLADLKIPSLKAPVTSKTSPWNGNMPKTYPMVGIEGGKLLVIGKLQKKDDVFKENIPTATAEKVKTGMLEDFACQKVFTSEALILKSNYGKTPLYRGAALPTSIPSIQCISLIPEEGLIADYLGSGGVGPQVFAVILLNEFLGLESMDKEKVQAINLPFECKQAMKISRAVKICFYQLIVYGFISLGEVWCICGELEVGGQFTPFPSSLPRYIGINGMRLLADS</sequence>
<dbReference type="EMBL" id="JBCGBO010000025">
    <property type="protein sequence ID" value="KAK9175322.1"/>
    <property type="molecule type" value="Genomic_DNA"/>
</dbReference>
<dbReference type="Proteomes" id="UP001428341">
    <property type="component" value="Unassembled WGS sequence"/>
</dbReference>
<gene>
    <name evidence="1" type="ORF">WN944_027328</name>
</gene>
<keyword evidence="2" id="KW-1185">Reference proteome</keyword>
<protein>
    <submittedName>
        <fullName evidence="1">Uncharacterized protein</fullName>
    </submittedName>
</protein>
<name>A0AAP0Q834_9ROSI</name>
<organism evidence="1 2">
    <name type="scientific">Citrus x changshan-huyou</name>
    <dbReference type="NCBI Taxonomy" id="2935761"/>
    <lineage>
        <taxon>Eukaryota</taxon>
        <taxon>Viridiplantae</taxon>
        <taxon>Streptophyta</taxon>
        <taxon>Embryophyta</taxon>
        <taxon>Tracheophyta</taxon>
        <taxon>Spermatophyta</taxon>
        <taxon>Magnoliopsida</taxon>
        <taxon>eudicotyledons</taxon>
        <taxon>Gunneridae</taxon>
        <taxon>Pentapetalae</taxon>
        <taxon>rosids</taxon>
        <taxon>malvids</taxon>
        <taxon>Sapindales</taxon>
        <taxon>Rutaceae</taxon>
        <taxon>Aurantioideae</taxon>
        <taxon>Citrus</taxon>
    </lineage>
</organism>
<evidence type="ECO:0000313" key="1">
    <source>
        <dbReference type="EMBL" id="KAK9175322.1"/>
    </source>
</evidence>
<reference evidence="1 2" key="1">
    <citation type="submission" date="2024-05" db="EMBL/GenBank/DDBJ databases">
        <title>Haplotype-resolved chromosome-level genome assembly of Huyou (Citrus changshanensis).</title>
        <authorList>
            <person name="Miao C."/>
            <person name="Chen W."/>
            <person name="Wu Y."/>
            <person name="Wang L."/>
            <person name="Zhao S."/>
            <person name="Grierson D."/>
            <person name="Xu C."/>
            <person name="Chen K."/>
        </authorList>
    </citation>
    <scope>NUCLEOTIDE SEQUENCE [LARGE SCALE GENOMIC DNA]</scope>
    <source>
        <strain evidence="1">01-14</strain>
        <tissue evidence="1">Leaf</tissue>
    </source>
</reference>
<comment type="caution">
    <text evidence="1">The sequence shown here is derived from an EMBL/GenBank/DDBJ whole genome shotgun (WGS) entry which is preliminary data.</text>
</comment>
<evidence type="ECO:0000313" key="2">
    <source>
        <dbReference type="Proteomes" id="UP001428341"/>
    </source>
</evidence>
<proteinExistence type="predicted"/>
<accession>A0AAP0Q834</accession>
<dbReference type="AlphaFoldDB" id="A0AAP0Q834"/>